<dbReference type="InterPro" id="IPR050905">
    <property type="entry name" value="Plant_NBS-LRR"/>
</dbReference>
<keyword evidence="1" id="KW-0611">Plant defense</keyword>
<feature type="domain" description="Disease resistance protein At4g27190-like leucine-rich repeats" evidence="3">
    <location>
        <begin position="293"/>
        <end position="428"/>
    </location>
</feature>
<sequence>MDNSAISSGYQPLFDGMVALPSLEELHIEDLEYTSDIWGNHYFSDNESSFCKLKNLEVSKCEKLEIVIPLALLHRLRNLEFLGVYSCNSLTSEVGTFGTSTVVRPLLALSEMVLEDLPCLKKIGLNSRDHYGSLTLYPNLKKLSISDCDSLRHVFPSSIARDLMHLEKLEVFSCKMMTEIIGEGEQEITEQDVSNVIVFPELTELRLTGLPNLTSFWCYQNGEVKTYKLEFPSMVDIELRGGEINLEAIELGRDDSNCQLMSVDIICEKEIHLPSKWQLQFYNLERLTLRQYCWWHDLKALCFRRLKVLRVIESRCTTLFSFSVFISLQQLQEIEISNCGLLEEIVEDVRGDEASTTDKKTVTLFQLQSVILIGLPNLKSFIHSTNYECHMPALKEVKVKNCGLFTLFTYSVFRNLQQLEKLEVSNCRLLEGIVEDIRGDDISDTTDNIITLFRLSSVVLRDLPNLKSFSPSTRYAFNMPKLYIFRLIGCPRVENFTSLKTTTGSVYGYNGEKFPDLNDYIRQYRKRGSSLSDSVGESSYSNQGMEILGM</sequence>
<comment type="caution">
    <text evidence="4">The sequence shown here is derived from an EMBL/GenBank/DDBJ whole genome shotgun (WGS) entry which is preliminary data.</text>
</comment>
<evidence type="ECO:0000256" key="1">
    <source>
        <dbReference type="ARBA" id="ARBA00022821"/>
    </source>
</evidence>
<dbReference type="InterPro" id="IPR057135">
    <property type="entry name" value="At4g27190-like_LRR"/>
</dbReference>
<dbReference type="SUPFAM" id="SSF52047">
    <property type="entry name" value="RNI-like"/>
    <property type="match status" value="1"/>
</dbReference>
<dbReference type="EMBL" id="JAUIZM010000003">
    <property type="protein sequence ID" value="KAK1394705.1"/>
    <property type="molecule type" value="Genomic_DNA"/>
</dbReference>
<dbReference type="Gene3D" id="3.80.10.10">
    <property type="entry name" value="Ribonuclease Inhibitor"/>
    <property type="match status" value="3"/>
</dbReference>
<accession>A0AAD8J2S4</accession>
<dbReference type="Proteomes" id="UP001237642">
    <property type="component" value="Unassembled WGS sequence"/>
</dbReference>
<protein>
    <recommendedName>
        <fullName evidence="3">Disease resistance protein At4g27190-like leucine-rich repeats domain-containing protein</fullName>
    </recommendedName>
</protein>
<dbReference type="Pfam" id="PF23247">
    <property type="entry name" value="LRR_RPS2"/>
    <property type="match status" value="2"/>
</dbReference>
<evidence type="ECO:0000313" key="5">
    <source>
        <dbReference type="Proteomes" id="UP001237642"/>
    </source>
</evidence>
<dbReference type="PANTHER" id="PTHR33463">
    <property type="entry name" value="NB-ARC DOMAIN-CONTAINING PROTEIN-RELATED"/>
    <property type="match status" value="1"/>
</dbReference>
<reference evidence="4" key="1">
    <citation type="submission" date="2023-02" db="EMBL/GenBank/DDBJ databases">
        <title>Genome of toxic invasive species Heracleum sosnowskyi carries increased number of genes despite the absence of recent whole-genome duplications.</title>
        <authorList>
            <person name="Schelkunov M."/>
            <person name="Shtratnikova V."/>
            <person name="Makarenko M."/>
            <person name="Klepikova A."/>
            <person name="Omelchenko D."/>
            <person name="Novikova G."/>
            <person name="Obukhova E."/>
            <person name="Bogdanov V."/>
            <person name="Penin A."/>
            <person name="Logacheva M."/>
        </authorList>
    </citation>
    <scope>NUCLEOTIDE SEQUENCE</scope>
    <source>
        <strain evidence="4">Hsosn_3</strain>
        <tissue evidence="4">Leaf</tissue>
    </source>
</reference>
<evidence type="ECO:0000259" key="3">
    <source>
        <dbReference type="Pfam" id="PF23247"/>
    </source>
</evidence>
<dbReference type="AlphaFoldDB" id="A0AAD8J2S4"/>
<feature type="domain" description="Disease resistance protein At4g27190-like leucine-rich repeats" evidence="3">
    <location>
        <begin position="23"/>
        <end position="175"/>
    </location>
</feature>
<gene>
    <name evidence="4" type="ORF">POM88_013761</name>
</gene>
<evidence type="ECO:0000313" key="4">
    <source>
        <dbReference type="EMBL" id="KAK1394705.1"/>
    </source>
</evidence>
<organism evidence="4 5">
    <name type="scientific">Heracleum sosnowskyi</name>
    <dbReference type="NCBI Taxonomy" id="360622"/>
    <lineage>
        <taxon>Eukaryota</taxon>
        <taxon>Viridiplantae</taxon>
        <taxon>Streptophyta</taxon>
        <taxon>Embryophyta</taxon>
        <taxon>Tracheophyta</taxon>
        <taxon>Spermatophyta</taxon>
        <taxon>Magnoliopsida</taxon>
        <taxon>eudicotyledons</taxon>
        <taxon>Gunneridae</taxon>
        <taxon>Pentapetalae</taxon>
        <taxon>asterids</taxon>
        <taxon>campanulids</taxon>
        <taxon>Apiales</taxon>
        <taxon>Apiaceae</taxon>
        <taxon>Apioideae</taxon>
        <taxon>apioid superclade</taxon>
        <taxon>Tordylieae</taxon>
        <taxon>Tordyliinae</taxon>
        <taxon>Heracleum</taxon>
    </lineage>
</organism>
<dbReference type="InterPro" id="IPR032675">
    <property type="entry name" value="LRR_dom_sf"/>
</dbReference>
<keyword evidence="5" id="KW-1185">Reference proteome</keyword>
<dbReference type="PANTHER" id="PTHR33463:SF204">
    <property type="entry name" value="NB-ARC DOMAIN-CONTAINING PROTEIN"/>
    <property type="match status" value="1"/>
</dbReference>
<feature type="compositionally biased region" description="Low complexity" evidence="2">
    <location>
        <begin position="530"/>
        <end position="541"/>
    </location>
</feature>
<name>A0AAD8J2S4_9APIA</name>
<feature type="region of interest" description="Disordered" evidence="2">
    <location>
        <begin position="530"/>
        <end position="550"/>
    </location>
</feature>
<proteinExistence type="predicted"/>
<reference evidence="4" key="2">
    <citation type="submission" date="2023-05" db="EMBL/GenBank/DDBJ databases">
        <authorList>
            <person name="Schelkunov M.I."/>
        </authorList>
    </citation>
    <scope>NUCLEOTIDE SEQUENCE</scope>
    <source>
        <strain evidence="4">Hsosn_3</strain>
        <tissue evidence="4">Leaf</tissue>
    </source>
</reference>
<evidence type="ECO:0000256" key="2">
    <source>
        <dbReference type="SAM" id="MobiDB-lite"/>
    </source>
</evidence>